<evidence type="ECO:0000256" key="1">
    <source>
        <dbReference type="SAM" id="MobiDB-lite"/>
    </source>
</evidence>
<evidence type="ECO:0000313" key="4">
    <source>
        <dbReference type="EMBL" id="CAI9103401.1"/>
    </source>
</evidence>
<evidence type="ECO:0000259" key="3">
    <source>
        <dbReference type="Pfam" id="PF13966"/>
    </source>
</evidence>
<protein>
    <submittedName>
        <fullName evidence="4">OLC1v1001870C1</fullName>
    </submittedName>
</protein>
<feature type="region of interest" description="Disordered" evidence="1">
    <location>
        <begin position="190"/>
        <end position="241"/>
    </location>
</feature>
<dbReference type="CDD" id="cd06222">
    <property type="entry name" value="RNase_H_like"/>
    <property type="match status" value="1"/>
</dbReference>
<accession>A0AAV1D7X9</accession>
<dbReference type="GO" id="GO:0003676">
    <property type="term" value="F:nucleic acid binding"/>
    <property type="evidence" value="ECO:0007669"/>
    <property type="project" value="InterPro"/>
</dbReference>
<dbReference type="InterPro" id="IPR026960">
    <property type="entry name" value="RVT-Znf"/>
</dbReference>
<dbReference type="InterPro" id="IPR036397">
    <property type="entry name" value="RNaseH_sf"/>
</dbReference>
<dbReference type="InterPro" id="IPR044730">
    <property type="entry name" value="RNase_H-like_dom_plant"/>
</dbReference>
<reference evidence="4" key="1">
    <citation type="submission" date="2023-03" db="EMBL/GenBank/DDBJ databases">
        <authorList>
            <person name="Julca I."/>
        </authorList>
    </citation>
    <scope>NUCLEOTIDE SEQUENCE</scope>
</reference>
<dbReference type="InterPro" id="IPR012337">
    <property type="entry name" value="RNaseH-like_sf"/>
</dbReference>
<dbReference type="InterPro" id="IPR002156">
    <property type="entry name" value="RNaseH_domain"/>
</dbReference>
<feature type="domain" description="Reverse transcriptase zinc-binding" evidence="3">
    <location>
        <begin position="253"/>
        <end position="306"/>
    </location>
</feature>
<name>A0AAV1D7X9_OLDCO</name>
<proteinExistence type="predicted"/>
<feature type="domain" description="RNase H type-1" evidence="2">
    <location>
        <begin position="414"/>
        <end position="532"/>
    </location>
</feature>
<dbReference type="EMBL" id="OX459121">
    <property type="protein sequence ID" value="CAI9103401.1"/>
    <property type="molecule type" value="Genomic_DNA"/>
</dbReference>
<sequence length="534" mass="60354">MMMKNPKTQAPIEVTINGMLIPETSANIKAMKPNSTPACIATTDHLLWAGKRYPDTKKAVEENTTAAFTHWVSVDSGRLAWRACEVALPAAKQAPIISISHLFESTAVTPEATEDKGMAFSRAGQEKRPKLKETICDGVLASAAMDQLKIERKRDSVEIEGCQQQGHKGTTSILTGKMQIEDKIYNSQHANQRKRGCEAMNVDSDLDQEKRDEKNPKRVTSDHGPMTVHKRAKQRWSNNPPKCESYWTKTQAAKDIINKVANNALPTLQALERINERHQLECSRCGHWNEDVEHAFLECQKSKRVWRASSLGFNFDSGEPTSFCGWLNDWILEAPSEDIIHHSFYMLWAIWLMRNKAVWEGQQQDPYVVQIWGTKEFQFFQTHTQLRHLEQSPDTRPIEKITIQFPQQGAIIRVDGVFKQDRHKGAAAWEILINSYHHLRSESETFYASSALHAEALACLRGFQSTQAMGIHEGVLQIDSAIVAALANGRPLPQPLVELGQDIQSLIYPSTNLHLCKVERELVENAHKMARAHL</sequence>
<organism evidence="4 5">
    <name type="scientific">Oldenlandia corymbosa var. corymbosa</name>
    <dbReference type="NCBI Taxonomy" id="529605"/>
    <lineage>
        <taxon>Eukaryota</taxon>
        <taxon>Viridiplantae</taxon>
        <taxon>Streptophyta</taxon>
        <taxon>Embryophyta</taxon>
        <taxon>Tracheophyta</taxon>
        <taxon>Spermatophyta</taxon>
        <taxon>Magnoliopsida</taxon>
        <taxon>eudicotyledons</taxon>
        <taxon>Gunneridae</taxon>
        <taxon>Pentapetalae</taxon>
        <taxon>asterids</taxon>
        <taxon>lamiids</taxon>
        <taxon>Gentianales</taxon>
        <taxon>Rubiaceae</taxon>
        <taxon>Rubioideae</taxon>
        <taxon>Spermacoceae</taxon>
        <taxon>Hedyotis-Oldenlandia complex</taxon>
        <taxon>Oldenlandia</taxon>
    </lineage>
</organism>
<keyword evidence="5" id="KW-1185">Reference proteome</keyword>
<dbReference type="Proteomes" id="UP001161247">
    <property type="component" value="Chromosome 4"/>
</dbReference>
<feature type="compositionally biased region" description="Basic and acidic residues" evidence="1">
    <location>
        <begin position="207"/>
        <end position="221"/>
    </location>
</feature>
<dbReference type="Gene3D" id="3.30.420.10">
    <property type="entry name" value="Ribonuclease H-like superfamily/Ribonuclease H"/>
    <property type="match status" value="1"/>
</dbReference>
<dbReference type="Pfam" id="PF13966">
    <property type="entry name" value="zf-RVT"/>
    <property type="match status" value="1"/>
</dbReference>
<gene>
    <name evidence="4" type="ORF">OLC1_LOCUS12582</name>
</gene>
<dbReference type="SUPFAM" id="SSF53098">
    <property type="entry name" value="Ribonuclease H-like"/>
    <property type="match status" value="1"/>
</dbReference>
<dbReference type="GO" id="GO:0004523">
    <property type="term" value="F:RNA-DNA hybrid ribonuclease activity"/>
    <property type="evidence" value="ECO:0007669"/>
    <property type="project" value="InterPro"/>
</dbReference>
<evidence type="ECO:0000259" key="2">
    <source>
        <dbReference type="Pfam" id="PF13456"/>
    </source>
</evidence>
<dbReference type="Pfam" id="PF13456">
    <property type="entry name" value="RVT_3"/>
    <property type="match status" value="1"/>
</dbReference>
<evidence type="ECO:0000313" key="5">
    <source>
        <dbReference type="Proteomes" id="UP001161247"/>
    </source>
</evidence>
<dbReference type="AlphaFoldDB" id="A0AAV1D7X9"/>